<keyword evidence="2" id="KW-1185">Reference proteome</keyword>
<name>A0A1L7VB49_FUSPR</name>
<dbReference type="RefSeq" id="XP_031078526.1">
    <property type="nucleotide sequence ID" value="XM_031228163.1"/>
</dbReference>
<dbReference type="GeneID" id="42051755"/>
<evidence type="ECO:0000313" key="1">
    <source>
        <dbReference type="EMBL" id="CZR37933.1"/>
    </source>
</evidence>
<dbReference type="AlphaFoldDB" id="A0A1L7VB49"/>
<reference evidence="2" key="1">
    <citation type="journal article" date="2016" name="Genome Biol. Evol.">
        <title>Comparative 'omics' of the Fusarium fujikuroi species complex highlights differences in genetic potential and metabolite synthesis.</title>
        <authorList>
            <person name="Niehaus E.-M."/>
            <person name="Muensterkoetter M."/>
            <person name="Proctor R.H."/>
            <person name="Brown D.W."/>
            <person name="Sharon A."/>
            <person name="Idan Y."/>
            <person name="Oren-Young L."/>
            <person name="Sieber C.M."/>
            <person name="Novak O."/>
            <person name="Pencik A."/>
            <person name="Tarkowska D."/>
            <person name="Hromadova K."/>
            <person name="Freeman S."/>
            <person name="Maymon M."/>
            <person name="Elazar M."/>
            <person name="Youssef S.A."/>
            <person name="El-Shabrawy E.S.M."/>
            <person name="Shalaby A.B.A."/>
            <person name="Houterman P."/>
            <person name="Brock N.L."/>
            <person name="Burkhardt I."/>
            <person name="Tsavkelova E.A."/>
            <person name="Dickschat J.S."/>
            <person name="Galuszka P."/>
            <person name="Gueldener U."/>
            <person name="Tudzynski B."/>
        </authorList>
    </citation>
    <scope>NUCLEOTIDE SEQUENCE [LARGE SCALE GENOMIC DNA]</scope>
    <source>
        <strain evidence="2">ET1</strain>
    </source>
</reference>
<dbReference type="EMBL" id="FJOF01000003">
    <property type="protein sequence ID" value="CZR37933.1"/>
    <property type="molecule type" value="Genomic_DNA"/>
</dbReference>
<gene>
    <name evidence="1" type="ORF">FPRO_06876</name>
</gene>
<evidence type="ECO:0000313" key="2">
    <source>
        <dbReference type="Proteomes" id="UP000183971"/>
    </source>
</evidence>
<protein>
    <submittedName>
        <fullName evidence="1">Uncharacterized protein</fullName>
    </submittedName>
</protein>
<dbReference type="Proteomes" id="UP000183971">
    <property type="component" value="Unassembled WGS sequence"/>
</dbReference>
<organism evidence="1 2">
    <name type="scientific">Fusarium proliferatum (strain ET1)</name>
    <name type="common">Orchid endophyte fungus</name>
    <dbReference type="NCBI Taxonomy" id="1227346"/>
    <lineage>
        <taxon>Eukaryota</taxon>
        <taxon>Fungi</taxon>
        <taxon>Dikarya</taxon>
        <taxon>Ascomycota</taxon>
        <taxon>Pezizomycotina</taxon>
        <taxon>Sordariomycetes</taxon>
        <taxon>Hypocreomycetidae</taxon>
        <taxon>Hypocreales</taxon>
        <taxon>Nectriaceae</taxon>
        <taxon>Fusarium</taxon>
        <taxon>Fusarium fujikuroi species complex</taxon>
    </lineage>
</organism>
<accession>A0A1L7VB49</accession>
<comment type="caution">
    <text evidence="1">The sequence shown here is derived from an EMBL/GenBank/DDBJ whole genome shotgun (WGS) entry which is preliminary data.</text>
</comment>
<dbReference type="VEuPathDB" id="FungiDB:FPRO_06876"/>
<proteinExistence type="predicted"/>
<sequence>MYEVGEHRICRCVKTGVIIDSSSHIGAVVKLPGDEWIYNDNTFVWQDDGTGTVKMPDGYKEDFHSVSFEEGLAYCFSRFAANPEVLTLFRFTNKHGKRYKGGYIKWVIDENCPRPRESPSKTYLMLKDWKRDPSPQRIVWREGRSEYQDIKGTPDTNTQCWLAVEAFVKKWDATTLWGMDHCDFVHRQIWDNLVEHHGFPVLKRGYLPDS</sequence>